<comment type="caution">
    <text evidence="1">The sequence shown here is derived from an EMBL/GenBank/DDBJ whole genome shotgun (WGS) entry which is preliminary data.</text>
</comment>
<organism evidence="1 2">
    <name type="scientific">Glutamicibacter nicotianae</name>
    <name type="common">Arthrobacter nicotianae</name>
    <dbReference type="NCBI Taxonomy" id="37929"/>
    <lineage>
        <taxon>Bacteria</taxon>
        <taxon>Bacillati</taxon>
        <taxon>Actinomycetota</taxon>
        <taxon>Actinomycetes</taxon>
        <taxon>Micrococcales</taxon>
        <taxon>Micrococcaceae</taxon>
        <taxon>Glutamicibacter</taxon>
    </lineage>
</organism>
<evidence type="ECO:0000313" key="1">
    <source>
        <dbReference type="EMBL" id="GEC11701.1"/>
    </source>
</evidence>
<dbReference type="Proteomes" id="UP000316242">
    <property type="component" value="Unassembled WGS sequence"/>
</dbReference>
<gene>
    <name evidence="1" type="ORF">ANI01nite_09040</name>
</gene>
<dbReference type="RefSeq" id="WP_141356340.1">
    <property type="nucleotide sequence ID" value="NZ_BAAAWM010000001.1"/>
</dbReference>
<evidence type="ECO:0000313" key="2">
    <source>
        <dbReference type="Proteomes" id="UP000316242"/>
    </source>
</evidence>
<protein>
    <submittedName>
        <fullName evidence="1">Uncharacterized protein</fullName>
    </submittedName>
</protein>
<proteinExistence type="predicted"/>
<accession>A0ABQ0RIQ5</accession>
<sequence length="59" mass="6297">MIASISAVPGDAVITRERQEGFRHWSKDRPAAATSGQLGDIDLAGAVGNIGHLKESFKY</sequence>
<keyword evidence="2" id="KW-1185">Reference proteome</keyword>
<reference evidence="1 2" key="1">
    <citation type="submission" date="2019-06" db="EMBL/GenBank/DDBJ databases">
        <title>Whole genome shotgun sequence of Glutamicibacter nicotianae NBRC 14234.</title>
        <authorList>
            <person name="Hosoyama A."/>
            <person name="Uohara A."/>
            <person name="Ohji S."/>
            <person name="Ichikawa N."/>
        </authorList>
    </citation>
    <scope>NUCLEOTIDE SEQUENCE [LARGE SCALE GENOMIC DNA]</scope>
    <source>
        <strain evidence="1 2">NBRC 14234</strain>
    </source>
</reference>
<name>A0ABQ0RIQ5_GLUNI</name>
<dbReference type="EMBL" id="BJNE01000002">
    <property type="protein sequence ID" value="GEC11701.1"/>
    <property type="molecule type" value="Genomic_DNA"/>
</dbReference>